<evidence type="ECO:0000313" key="3">
    <source>
        <dbReference type="Proteomes" id="UP000010111"/>
    </source>
</evidence>
<gene>
    <name evidence="2" type="ORF">MELS_1638</name>
</gene>
<sequence length="54" mass="6325">MPGQPKTLEYLWFHDSASQKDISRECIIDKSTVTSLLKCMEKLDLIRKETRPED</sequence>
<dbReference type="InterPro" id="IPR036390">
    <property type="entry name" value="WH_DNA-bd_sf"/>
</dbReference>
<dbReference type="InterPro" id="IPR000835">
    <property type="entry name" value="HTH_MarR-typ"/>
</dbReference>
<dbReference type="SUPFAM" id="SSF46785">
    <property type="entry name" value="Winged helix' DNA-binding domain"/>
    <property type="match status" value="1"/>
</dbReference>
<evidence type="ECO:0000313" key="2">
    <source>
        <dbReference type="EMBL" id="CCC73857.1"/>
    </source>
</evidence>
<dbReference type="Proteomes" id="UP000010111">
    <property type="component" value="Chromosome"/>
</dbReference>
<dbReference type="AlphaFoldDB" id="G0VR07"/>
<evidence type="ECO:0000259" key="1">
    <source>
        <dbReference type="Pfam" id="PF01047"/>
    </source>
</evidence>
<keyword evidence="3" id="KW-1185">Reference proteome</keyword>
<proteinExistence type="predicted"/>
<dbReference type="HOGENOM" id="CLU_3045144_0_0_9"/>
<dbReference type="eggNOG" id="COG1846">
    <property type="taxonomic scope" value="Bacteria"/>
</dbReference>
<dbReference type="EMBL" id="HE576794">
    <property type="protein sequence ID" value="CCC73857.1"/>
    <property type="molecule type" value="Genomic_DNA"/>
</dbReference>
<name>G0VR07_MEGEL</name>
<reference evidence="2 3" key="1">
    <citation type="journal article" date="2011" name="J. Bacteriol.">
        <title>Genome Sequence of the Ruminal Bacterium Megasphaera elsdenii.</title>
        <authorList>
            <person name="Marx H."/>
            <person name="Graf A.B."/>
            <person name="Tatto N."/>
            <person name="Thallinger G.G."/>
            <person name="Mattanovich D."/>
            <person name="Sauer M."/>
        </authorList>
    </citation>
    <scope>NUCLEOTIDE SEQUENCE [LARGE SCALE GENOMIC DNA]</scope>
    <source>
        <strain evidence="2 3">DSM 20460</strain>
    </source>
</reference>
<dbReference type="Pfam" id="PF01047">
    <property type="entry name" value="MarR"/>
    <property type="match status" value="1"/>
</dbReference>
<dbReference type="KEGG" id="med:MELS_1638"/>
<organism evidence="2 3">
    <name type="scientific">Megasphaera elsdenii DSM 20460</name>
    <dbReference type="NCBI Taxonomy" id="1064535"/>
    <lineage>
        <taxon>Bacteria</taxon>
        <taxon>Bacillati</taxon>
        <taxon>Bacillota</taxon>
        <taxon>Negativicutes</taxon>
        <taxon>Veillonellales</taxon>
        <taxon>Veillonellaceae</taxon>
        <taxon>Megasphaera</taxon>
    </lineage>
</organism>
<dbReference type="GO" id="GO:0003700">
    <property type="term" value="F:DNA-binding transcription factor activity"/>
    <property type="evidence" value="ECO:0007669"/>
    <property type="project" value="InterPro"/>
</dbReference>
<feature type="domain" description="HTH marR-type" evidence="1">
    <location>
        <begin position="4"/>
        <end position="54"/>
    </location>
</feature>
<protein>
    <submittedName>
        <fullName evidence="2">Transcriptional regulators</fullName>
    </submittedName>
</protein>
<accession>G0VR07</accession>
<dbReference type="Gene3D" id="1.10.10.10">
    <property type="entry name" value="Winged helix-like DNA-binding domain superfamily/Winged helix DNA-binding domain"/>
    <property type="match status" value="1"/>
</dbReference>
<dbReference type="InterPro" id="IPR036388">
    <property type="entry name" value="WH-like_DNA-bd_sf"/>
</dbReference>